<feature type="domain" description="FHA" evidence="1">
    <location>
        <begin position="122"/>
        <end position="178"/>
    </location>
</feature>
<dbReference type="AlphaFoldDB" id="A6G3T0"/>
<dbReference type="Gene3D" id="2.60.200.20">
    <property type="match status" value="2"/>
</dbReference>
<dbReference type="EMBL" id="ABCS01000019">
    <property type="protein sequence ID" value="EDM79467.1"/>
    <property type="molecule type" value="Genomic_DNA"/>
</dbReference>
<dbReference type="STRING" id="391625.PPSIR1_35112"/>
<dbReference type="SUPFAM" id="SSF55781">
    <property type="entry name" value="GAF domain-like"/>
    <property type="match status" value="1"/>
</dbReference>
<dbReference type="InterPro" id="IPR008984">
    <property type="entry name" value="SMAD_FHA_dom_sf"/>
</dbReference>
<protein>
    <submittedName>
        <fullName evidence="2">FHA domain protein</fullName>
    </submittedName>
</protein>
<keyword evidence="3" id="KW-1185">Reference proteome</keyword>
<evidence type="ECO:0000313" key="3">
    <source>
        <dbReference type="Proteomes" id="UP000005801"/>
    </source>
</evidence>
<dbReference type="InterPro" id="IPR050923">
    <property type="entry name" value="Cell_Proc_Reg/RNA_Proc"/>
</dbReference>
<dbReference type="SUPFAM" id="SSF49879">
    <property type="entry name" value="SMAD/FHA domain"/>
    <property type="match status" value="2"/>
</dbReference>
<dbReference type="eggNOG" id="COG1716">
    <property type="taxonomic scope" value="Bacteria"/>
</dbReference>
<organism evidence="2 3">
    <name type="scientific">Plesiocystis pacifica SIR-1</name>
    <dbReference type="NCBI Taxonomy" id="391625"/>
    <lineage>
        <taxon>Bacteria</taxon>
        <taxon>Pseudomonadati</taxon>
        <taxon>Myxococcota</taxon>
        <taxon>Polyangia</taxon>
        <taxon>Nannocystales</taxon>
        <taxon>Nannocystaceae</taxon>
        <taxon>Plesiocystis</taxon>
    </lineage>
</organism>
<dbReference type="OrthoDB" id="9782676at2"/>
<dbReference type="Gene3D" id="3.30.450.40">
    <property type="match status" value="1"/>
</dbReference>
<evidence type="ECO:0000259" key="1">
    <source>
        <dbReference type="PROSITE" id="PS50006"/>
    </source>
</evidence>
<comment type="caution">
    <text evidence="2">The sequence shown here is derived from an EMBL/GenBank/DDBJ whole genome shotgun (WGS) entry which is preliminary data.</text>
</comment>
<dbReference type="CDD" id="cd00060">
    <property type="entry name" value="FHA"/>
    <property type="match status" value="2"/>
</dbReference>
<dbReference type="Proteomes" id="UP000005801">
    <property type="component" value="Unassembled WGS sequence"/>
</dbReference>
<evidence type="ECO:0000313" key="2">
    <source>
        <dbReference type="EMBL" id="EDM79467.1"/>
    </source>
</evidence>
<feature type="domain" description="FHA" evidence="1">
    <location>
        <begin position="23"/>
        <end position="72"/>
    </location>
</feature>
<sequence>MAWVKISSGAQAGARIRLDQNKLTAGRDAGNDIELRDSKASRRHLEFVWVEDHYEVVDLDSKNGTRVNGVPVERRALSDGDWIEVGGYVLIYESETDLPARDVQIITGWLRVVAGPRAGATFLLGERTCTAGRDPGNVIQLVDDDTSRRHVQFKWTGQHYEVQDLSSTNGTFVNEARIDEPVRLDDGDLVQVGAHALRFELLSAARYRDETLRAKDVRVENRVEQTKVMRNPLYRRPAARKAARPAVDSEYGIELHGGDADSFEHSVEVGHSSSIDFEVDVDLEESLVIDIEVESGPDLNAALGRLLEQARGDSPLADFWAAMLDLLVGALEPDRALLLAFKGPSLVARGIYAEGRTGHRSMPPDLEQGVVREVLSTRRGLCVRDLLIGRGETPARLLSLPSTALCAPLKTMAFDCGVVYLDRLGPKVRAFSDHELNFLRNAAGHIAEGVAARQPP</sequence>
<proteinExistence type="predicted"/>
<name>A6G3T0_9BACT</name>
<reference evidence="2 3" key="1">
    <citation type="submission" date="2007-06" db="EMBL/GenBank/DDBJ databases">
        <authorList>
            <person name="Shimkets L."/>
            <person name="Ferriera S."/>
            <person name="Johnson J."/>
            <person name="Kravitz S."/>
            <person name="Beeson K."/>
            <person name="Sutton G."/>
            <person name="Rogers Y.-H."/>
            <person name="Friedman R."/>
            <person name="Frazier M."/>
            <person name="Venter J.C."/>
        </authorList>
    </citation>
    <scope>NUCLEOTIDE SEQUENCE [LARGE SCALE GENOMIC DNA]</scope>
    <source>
        <strain evidence="2 3">SIR-1</strain>
    </source>
</reference>
<dbReference type="RefSeq" id="WP_006971379.1">
    <property type="nucleotide sequence ID" value="NZ_ABCS01000019.1"/>
</dbReference>
<dbReference type="SMART" id="SM00240">
    <property type="entry name" value="FHA"/>
    <property type="match status" value="2"/>
</dbReference>
<dbReference type="InterPro" id="IPR029016">
    <property type="entry name" value="GAF-like_dom_sf"/>
</dbReference>
<gene>
    <name evidence="2" type="ORF">PPSIR1_35112</name>
</gene>
<dbReference type="InterPro" id="IPR000253">
    <property type="entry name" value="FHA_dom"/>
</dbReference>
<accession>A6G3T0</accession>
<dbReference type="PROSITE" id="PS50006">
    <property type="entry name" value="FHA_DOMAIN"/>
    <property type="match status" value="2"/>
</dbReference>
<dbReference type="PANTHER" id="PTHR23308">
    <property type="entry name" value="NUCLEAR INHIBITOR OF PROTEIN PHOSPHATASE-1"/>
    <property type="match status" value="1"/>
</dbReference>
<dbReference type="Pfam" id="PF00498">
    <property type="entry name" value="FHA"/>
    <property type="match status" value="2"/>
</dbReference>